<keyword evidence="2" id="KW-1185">Reference proteome</keyword>
<evidence type="ECO:0000313" key="1">
    <source>
        <dbReference type="EMBL" id="UOR10279.1"/>
    </source>
</evidence>
<proteinExistence type="predicted"/>
<dbReference type="RefSeq" id="WP_245029326.1">
    <property type="nucleotide sequence ID" value="NZ_CP095075.1"/>
</dbReference>
<organism evidence="1 2">
    <name type="scientific">Halobacillus amylolyticus</name>
    <dbReference type="NCBI Taxonomy" id="2932259"/>
    <lineage>
        <taxon>Bacteria</taxon>
        <taxon>Bacillati</taxon>
        <taxon>Bacillota</taxon>
        <taxon>Bacilli</taxon>
        <taxon>Bacillales</taxon>
        <taxon>Bacillaceae</taxon>
        <taxon>Halobacillus</taxon>
    </lineage>
</organism>
<protein>
    <submittedName>
        <fullName evidence="1">Uncharacterized protein</fullName>
    </submittedName>
</protein>
<dbReference type="EMBL" id="CP095075">
    <property type="protein sequence ID" value="UOR10279.1"/>
    <property type="molecule type" value="Genomic_DNA"/>
</dbReference>
<accession>A0ABY4H6S4</accession>
<sequence>MGATNREIKQSKDLVQTLLTIQDLSYNDWLHSKHQEYIQENQDVVMKSLLHYKGISEKKEDKNFKRSE</sequence>
<name>A0ABY4H6S4_9BACI</name>
<dbReference type="Proteomes" id="UP000830326">
    <property type="component" value="Chromosome"/>
</dbReference>
<evidence type="ECO:0000313" key="2">
    <source>
        <dbReference type="Proteomes" id="UP000830326"/>
    </source>
</evidence>
<gene>
    <name evidence="1" type="ORF">MUO15_11170</name>
</gene>
<reference evidence="1" key="1">
    <citation type="submission" date="2022-04" db="EMBL/GenBank/DDBJ databases">
        <title>Halobacillus sp. isolated from saltern.</title>
        <authorList>
            <person name="Won M."/>
            <person name="Lee C.-M."/>
            <person name="Woen H.-Y."/>
            <person name="Kwon S.-W."/>
        </authorList>
    </citation>
    <scope>NUCLEOTIDE SEQUENCE</scope>
    <source>
        <strain evidence="1">SSHM10-5</strain>
    </source>
</reference>